<organism evidence="5 6">
    <name type="scientific">Methanocella arvoryzae (strain DSM 22066 / NBRC 105507 / MRE50)</name>
    <dbReference type="NCBI Taxonomy" id="351160"/>
    <lineage>
        <taxon>Archaea</taxon>
        <taxon>Methanobacteriati</taxon>
        <taxon>Methanobacteriota</taxon>
        <taxon>Stenosarchaea group</taxon>
        <taxon>Methanomicrobia</taxon>
        <taxon>Methanocellales</taxon>
        <taxon>Methanocellaceae</taxon>
        <taxon>Methanocella</taxon>
    </lineage>
</organism>
<dbReference type="AlphaFoldDB" id="Q0W3M9"/>
<dbReference type="InterPro" id="IPR011050">
    <property type="entry name" value="Pectin_lyase_fold/virulence"/>
</dbReference>
<evidence type="ECO:0000313" key="5">
    <source>
        <dbReference type="EMBL" id="CAJ37014.1"/>
    </source>
</evidence>
<dbReference type="InterPro" id="IPR022441">
    <property type="entry name" value="Para_beta_helix_rpt-2"/>
</dbReference>
<feature type="compositionally biased region" description="Low complexity" evidence="1">
    <location>
        <begin position="479"/>
        <end position="507"/>
    </location>
</feature>
<dbReference type="InterPro" id="IPR012334">
    <property type="entry name" value="Pectin_lyas_fold"/>
</dbReference>
<evidence type="ECO:0000259" key="4">
    <source>
        <dbReference type="Pfam" id="PF13229"/>
    </source>
</evidence>
<dbReference type="Pfam" id="PF13229">
    <property type="entry name" value="Beta_helix"/>
    <property type="match status" value="1"/>
</dbReference>
<dbReference type="SUPFAM" id="SSF51126">
    <property type="entry name" value="Pectin lyase-like"/>
    <property type="match status" value="2"/>
</dbReference>
<dbReference type="NCBIfam" id="TIGR03804">
    <property type="entry name" value="para_beta_helix"/>
    <property type="match status" value="1"/>
</dbReference>
<accession>Q0W3M9</accession>
<evidence type="ECO:0000256" key="1">
    <source>
        <dbReference type="SAM" id="MobiDB-lite"/>
    </source>
</evidence>
<dbReference type="EMBL" id="AM114193">
    <property type="protein sequence ID" value="CAJ37014.1"/>
    <property type="molecule type" value="Genomic_DNA"/>
</dbReference>
<evidence type="ECO:0000256" key="2">
    <source>
        <dbReference type="SAM" id="Phobius"/>
    </source>
</evidence>
<dbReference type="KEGG" id="rci:RCIX1826"/>
<dbReference type="SMART" id="SM00710">
    <property type="entry name" value="PbH1"/>
    <property type="match status" value="10"/>
</dbReference>
<feature type="transmembrane region" description="Helical" evidence="2">
    <location>
        <begin position="525"/>
        <end position="547"/>
    </location>
</feature>
<evidence type="ECO:0000259" key="3">
    <source>
        <dbReference type="Pfam" id="PF05048"/>
    </source>
</evidence>
<gene>
    <name evidence="5" type="ORF">RCIX1826</name>
</gene>
<dbReference type="PATRIC" id="fig|351160.9.peg.1261"/>
<name>Q0W3M9_METAR</name>
<reference evidence="5 6" key="1">
    <citation type="journal article" date="2006" name="Science">
        <title>Genome of rice cluster I archaea -- the key methane producers in the rice rhizosphere.</title>
        <authorList>
            <person name="Erkel C."/>
            <person name="Kube M."/>
            <person name="Reinhardt R."/>
            <person name="Liesack W."/>
        </authorList>
    </citation>
    <scope>NUCLEOTIDE SEQUENCE [LARGE SCALE GENOMIC DNA]</scope>
    <source>
        <strain evidence="6">DSM 22066 / NBRC 105507 / MRE50</strain>
    </source>
</reference>
<evidence type="ECO:0000313" key="6">
    <source>
        <dbReference type="Proteomes" id="UP000000663"/>
    </source>
</evidence>
<proteinExistence type="predicted"/>
<dbReference type="OrthoDB" id="148152at2157"/>
<keyword evidence="2" id="KW-0472">Membrane</keyword>
<dbReference type="Pfam" id="PF05048">
    <property type="entry name" value="NosD"/>
    <property type="match status" value="1"/>
</dbReference>
<keyword evidence="2" id="KW-1133">Transmembrane helix</keyword>
<keyword evidence="6" id="KW-1185">Reference proteome</keyword>
<feature type="region of interest" description="Disordered" evidence="1">
    <location>
        <begin position="479"/>
        <end position="518"/>
    </location>
</feature>
<dbReference type="InterPro" id="IPR007742">
    <property type="entry name" value="NosD_dom"/>
</dbReference>
<sequence length="550" mass="58000">MIVIPGTTAAATLHVGPGQSYTTIQGAISASSPGDTIYVDGGNYAEIVNANKPVTLIGIVNGAGHLPVIDAAGHGGNAVSITSSGVTLDGFTIQGATAGVGIHIDGSDIVLKNLNIQSNHRGIFANVSENVEITHCSFSDNLAVDITTFQYNHHLAIRDCTFRDNYGPCSILLLLTDYVTIENVTMDNVEWGIFSIFNNHSAYFNISITNCTTGIISEFSHDSRITGCEVTTVNTSAMGIAFLAAGDVEMDDTACSNSMVNLYLVECNDFTITNVTLKDSLERNCLIEECNNIAIFNSLLTGSQALSFQAEKSDQVLLSGLNVSGNGDGIMIKECTNSVLRQSRITDNDGCGLSLEDSQNISVVQNTFLNNQNYNAMSVNSPDARWNTTVPAKYTYQANVYNNSTGNYWSDYTGADTNGDGIGDVPYVNGDVIDYFPLVTLSSGYDFSGRLPHIIPMGTTIDMSAFYSGATPIAPVTTPTAMPTSQPTATPAITPAPAVTPTATALPSPDASATPAQESQGSSNVLYIVIGALGLAIVGGVAAYLLFLRK</sequence>
<dbReference type="InterPro" id="IPR039448">
    <property type="entry name" value="Beta_helix"/>
</dbReference>
<protein>
    <recommendedName>
        <fullName evidence="7">Periplasmic copper-binding protein NosD beta helix domain-containing protein</fullName>
    </recommendedName>
</protein>
<dbReference type="Proteomes" id="UP000000663">
    <property type="component" value="Chromosome"/>
</dbReference>
<dbReference type="InterPro" id="IPR006626">
    <property type="entry name" value="PbH1"/>
</dbReference>
<dbReference type="eggNOG" id="arCOG02521">
    <property type="taxonomic scope" value="Archaea"/>
</dbReference>
<feature type="domain" description="Periplasmic copper-binding protein NosD beta helix" evidence="3">
    <location>
        <begin position="205"/>
        <end position="414"/>
    </location>
</feature>
<keyword evidence="2" id="KW-0812">Transmembrane</keyword>
<evidence type="ECO:0008006" key="7">
    <source>
        <dbReference type="Google" id="ProtNLM"/>
    </source>
</evidence>
<dbReference type="RefSeq" id="WP_012035553.1">
    <property type="nucleotide sequence ID" value="NC_009464.1"/>
</dbReference>
<feature type="domain" description="Right handed beta helix" evidence="4">
    <location>
        <begin position="78"/>
        <end position="200"/>
    </location>
</feature>
<dbReference type="GeneID" id="5145692"/>
<dbReference type="Gene3D" id="2.160.20.10">
    <property type="entry name" value="Single-stranded right-handed beta-helix, Pectin lyase-like"/>
    <property type="match status" value="2"/>
</dbReference>